<dbReference type="AlphaFoldDB" id="A0AAP0K2C5"/>
<evidence type="ECO:0000256" key="1">
    <source>
        <dbReference type="SAM" id="Coils"/>
    </source>
</evidence>
<comment type="caution">
    <text evidence="3">The sequence shown here is derived from an EMBL/GenBank/DDBJ whole genome shotgun (WGS) entry which is preliminary data.</text>
</comment>
<keyword evidence="4" id="KW-1185">Reference proteome</keyword>
<feature type="region of interest" description="Disordered" evidence="2">
    <location>
        <begin position="567"/>
        <end position="653"/>
    </location>
</feature>
<dbReference type="EMBL" id="JBBNAF010000005">
    <property type="protein sequence ID" value="KAK9143342.1"/>
    <property type="molecule type" value="Genomic_DNA"/>
</dbReference>
<feature type="region of interest" description="Disordered" evidence="2">
    <location>
        <begin position="91"/>
        <end position="216"/>
    </location>
</feature>
<protein>
    <submittedName>
        <fullName evidence="3">Uncharacterized protein</fullName>
    </submittedName>
</protein>
<sequence>MSLSDWGRGNPEDEDVEDTNRHQEETHTTGRDTLSHHATPTHPDGRYSLHYTHGWSHVTRPYPTYAPGPSSSHYTSSSPLGHPYPYQYGTPLPPVHTLPPQLGFIPSSSHHSTPSPPADVYPHDHAIRSSSSHHATPSPSGHPTHDHAIRSSSSHHATPSPSGHPTHSPGVGDEHNSTSRRPPSPHRHSFVRSSSSRLRSTIPQPSEEIPDFFRPPTAPADVENPLTYLIAEHGLLHPSSVVAKKMSLVFKSGYSKEGWKWEYVPQAQRDIYWLRWKVSNFTSTFSSSIAVEQVYENINDDVFIIFLHLYVFFTWDLPMSFAIYDAWCRRAAIRYTGNIYLIAKKRITPVYLTEEVFDHYKRMRATDEAFKKKSEQMSNNRKSEVGGPGTGMSLHSAGSISARQHGDTLEKKLQRRPTWKEMFRHLHTHGHDGQSFVDQRSAKIDAELTRRLEEMSTQTPDTSIDEDVVYLEVVQEVKGRVYGLGSQGYHRSISSGGASSSRGPAYGLHELEELQRDHQRLQETLLKERMERQEQMQRDKMERQEETREMQDRLARMEGLLMQHLGIRPHVPPTPQTPPSPGTERSGPQSDDHPGHLTTEITPSQSGHPLDHRSGHLISLYRRMSEDQRHLSDDRDEFMEQVMPPPRPPPRQE</sequence>
<accession>A0AAP0K2C5</accession>
<gene>
    <name evidence="3" type="ORF">Syun_012742</name>
</gene>
<evidence type="ECO:0000256" key="2">
    <source>
        <dbReference type="SAM" id="MobiDB-lite"/>
    </source>
</evidence>
<feature type="compositionally biased region" description="Pro residues" evidence="2">
    <location>
        <begin position="570"/>
        <end position="581"/>
    </location>
</feature>
<name>A0AAP0K2C5_9MAGN</name>
<evidence type="ECO:0000313" key="4">
    <source>
        <dbReference type="Proteomes" id="UP001420932"/>
    </source>
</evidence>
<feature type="region of interest" description="Disordered" evidence="2">
    <location>
        <begin position="1"/>
        <end position="46"/>
    </location>
</feature>
<keyword evidence="1" id="KW-0175">Coiled coil</keyword>
<feature type="compositionally biased region" description="Low complexity" evidence="2">
    <location>
        <begin position="151"/>
        <end position="170"/>
    </location>
</feature>
<feature type="compositionally biased region" description="Basic and acidic residues" evidence="2">
    <location>
        <begin position="623"/>
        <end position="633"/>
    </location>
</feature>
<dbReference type="Pfam" id="PF03004">
    <property type="entry name" value="Transposase_24"/>
    <property type="match status" value="1"/>
</dbReference>
<feature type="compositionally biased region" description="Basic and acidic residues" evidence="2">
    <location>
        <begin position="18"/>
        <end position="35"/>
    </location>
</feature>
<reference evidence="3 4" key="1">
    <citation type="submission" date="2024-01" db="EMBL/GenBank/DDBJ databases">
        <title>Genome assemblies of Stephania.</title>
        <authorList>
            <person name="Yang L."/>
        </authorList>
    </citation>
    <scope>NUCLEOTIDE SEQUENCE [LARGE SCALE GENOMIC DNA]</scope>
    <source>
        <strain evidence="3">YNDBR</strain>
        <tissue evidence="3">Leaf</tissue>
    </source>
</reference>
<proteinExistence type="predicted"/>
<evidence type="ECO:0000313" key="3">
    <source>
        <dbReference type="EMBL" id="KAK9143342.1"/>
    </source>
</evidence>
<feature type="region of interest" description="Disordered" evidence="2">
    <location>
        <begin position="371"/>
        <end position="411"/>
    </location>
</feature>
<feature type="compositionally biased region" description="Pro residues" evidence="2">
    <location>
        <begin position="643"/>
        <end position="653"/>
    </location>
</feature>
<dbReference type="InterPro" id="IPR004252">
    <property type="entry name" value="Probable_transposase_24"/>
</dbReference>
<feature type="compositionally biased region" description="Low complexity" evidence="2">
    <location>
        <begin position="191"/>
        <end position="200"/>
    </location>
</feature>
<feature type="compositionally biased region" description="Low complexity" evidence="2">
    <location>
        <begin position="129"/>
        <end position="142"/>
    </location>
</feature>
<dbReference type="Proteomes" id="UP001420932">
    <property type="component" value="Unassembled WGS sequence"/>
</dbReference>
<organism evidence="3 4">
    <name type="scientific">Stephania yunnanensis</name>
    <dbReference type="NCBI Taxonomy" id="152371"/>
    <lineage>
        <taxon>Eukaryota</taxon>
        <taxon>Viridiplantae</taxon>
        <taxon>Streptophyta</taxon>
        <taxon>Embryophyta</taxon>
        <taxon>Tracheophyta</taxon>
        <taxon>Spermatophyta</taxon>
        <taxon>Magnoliopsida</taxon>
        <taxon>Ranunculales</taxon>
        <taxon>Menispermaceae</taxon>
        <taxon>Menispermoideae</taxon>
        <taxon>Cissampelideae</taxon>
        <taxon>Stephania</taxon>
    </lineage>
</organism>
<feature type="coiled-coil region" evidence="1">
    <location>
        <begin position="511"/>
        <end position="547"/>
    </location>
</feature>